<feature type="transmembrane region" description="Helical" evidence="7">
    <location>
        <begin position="57"/>
        <end position="77"/>
    </location>
</feature>
<dbReference type="GO" id="GO:0008234">
    <property type="term" value="F:cysteine-type peptidase activity"/>
    <property type="evidence" value="ECO:0007669"/>
    <property type="project" value="UniProtKB-KW"/>
</dbReference>
<dbReference type="InterPro" id="IPR013128">
    <property type="entry name" value="Peptidase_C1A"/>
</dbReference>
<dbReference type="SMART" id="SM00277">
    <property type="entry name" value="GRAN"/>
    <property type="match status" value="1"/>
</dbReference>
<dbReference type="Proteomes" id="UP001359559">
    <property type="component" value="Unassembled WGS sequence"/>
</dbReference>
<protein>
    <recommendedName>
        <fullName evidence="13">Cysteine protease</fullName>
    </recommendedName>
</protein>
<dbReference type="InterPro" id="IPR000169">
    <property type="entry name" value="Pept_cys_AS"/>
</dbReference>
<feature type="domain" description="Peptidase C1A papain C-terminal" evidence="9">
    <location>
        <begin position="193"/>
        <end position="409"/>
    </location>
</feature>
<comment type="caution">
    <text evidence="11">The sequence shown here is derived from an EMBL/GenBank/DDBJ whole genome shotgun (WGS) entry which is preliminary data.</text>
</comment>
<dbReference type="CDD" id="cd02248">
    <property type="entry name" value="Peptidase_C1A"/>
    <property type="match status" value="1"/>
</dbReference>
<dbReference type="InterPro" id="IPR039417">
    <property type="entry name" value="Peptidase_C1A_papain-like"/>
</dbReference>
<evidence type="ECO:0000313" key="11">
    <source>
        <dbReference type="EMBL" id="KAK7310803.1"/>
    </source>
</evidence>
<evidence type="ECO:0000256" key="7">
    <source>
        <dbReference type="SAM" id="Phobius"/>
    </source>
</evidence>
<feature type="domain" description="Granulins" evidence="8">
    <location>
        <begin position="432"/>
        <end position="489"/>
    </location>
</feature>
<evidence type="ECO:0000256" key="6">
    <source>
        <dbReference type="ARBA" id="ARBA00023180"/>
    </source>
</evidence>
<evidence type="ECO:0008006" key="13">
    <source>
        <dbReference type="Google" id="ProtNLM"/>
    </source>
</evidence>
<sequence length="523" mass="58096">MTRFCDLYRQWGSKAISPFHHLPRSTATFTAPFLHSPLVPFLISFKTKQMGSTRSFPTMNTTIVILVFALFAVSSALDMSIISYDNTHPDMSSSRTEEEMRAMYEEWLVKHGKSYHLSNALGGEKEKRFEIFKDNLRFIDHHNAENHSYKLGLNRFADLTNEEYRARFLGTRMDPNRKRHRSNRYAPRVGDKLPESVDWRKEGAVVEVKDQGSCGSCWAFSAICAVEGINKIVTGELISLSEQELMDCDTSYNQGCNGGLMDSAFEFIINNGGIDTEEDYPYTGHDGTCDTNRKNSKVVVIDGYEDVNPYDELALKKAVSHQPVSVAVEGGGRAFQLYSSGVFTGRCGTDLDHGVVAVGYGSENGKDYWIVRNSWGKSWGEEGYIRLERNLASSRSGKCGIAIEPSYPIKKGQNPPKPAPSPPSPVTPPNVCDNYYTCPSGSTCCCIYQYGKSCFEWGCCPLEGASCCDDHYSCCPHDYPICDTYAGMCYKGKSNPFGVKALRRTPAKPNLAFGAKDKTANSA</sequence>
<evidence type="ECO:0000313" key="12">
    <source>
        <dbReference type="Proteomes" id="UP001359559"/>
    </source>
</evidence>
<feature type="domain" description="Cathepsin propeptide inhibitor" evidence="10">
    <location>
        <begin position="104"/>
        <end position="164"/>
    </location>
</feature>
<evidence type="ECO:0000256" key="2">
    <source>
        <dbReference type="ARBA" id="ARBA00022670"/>
    </source>
</evidence>
<dbReference type="SMART" id="SM00645">
    <property type="entry name" value="Pept_C1"/>
    <property type="match status" value="1"/>
</dbReference>
<keyword evidence="2" id="KW-0645">Protease</keyword>
<dbReference type="InterPro" id="IPR013201">
    <property type="entry name" value="Prot_inhib_I29"/>
</dbReference>
<keyword evidence="7" id="KW-1133">Transmembrane helix</keyword>
<name>A0AAN9PVS1_CLITE</name>
<keyword evidence="4" id="KW-0788">Thiol protease</keyword>
<gene>
    <name evidence="11" type="ORF">RJT34_08542</name>
</gene>
<dbReference type="InterPro" id="IPR025661">
    <property type="entry name" value="Pept_asp_AS"/>
</dbReference>
<evidence type="ECO:0000256" key="3">
    <source>
        <dbReference type="ARBA" id="ARBA00022801"/>
    </source>
</evidence>
<dbReference type="InterPro" id="IPR037277">
    <property type="entry name" value="Granulin_sf"/>
</dbReference>
<dbReference type="Gene3D" id="3.90.70.10">
    <property type="entry name" value="Cysteine proteinases"/>
    <property type="match status" value="1"/>
</dbReference>
<dbReference type="FunFam" id="2.10.25.160:FF:000002">
    <property type="entry name" value="Cysteine protease 1"/>
    <property type="match status" value="1"/>
</dbReference>
<proteinExistence type="inferred from homology"/>
<dbReference type="PROSITE" id="PS00640">
    <property type="entry name" value="THIOL_PROTEASE_ASN"/>
    <property type="match status" value="1"/>
</dbReference>
<dbReference type="Pfam" id="PF00396">
    <property type="entry name" value="Granulin"/>
    <property type="match status" value="1"/>
</dbReference>
<dbReference type="Pfam" id="PF08246">
    <property type="entry name" value="Inhibitor_I29"/>
    <property type="match status" value="1"/>
</dbReference>
<reference evidence="11 12" key="1">
    <citation type="submission" date="2024-01" db="EMBL/GenBank/DDBJ databases">
        <title>The genomes of 5 underutilized Papilionoideae crops provide insights into root nodulation and disease resistance.</title>
        <authorList>
            <person name="Yuan L."/>
        </authorList>
    </citation>
    <scope>NUCLEOTIDE SEQUENCE [LARGE SCALE GENOMIC DNA]</scope>
    <source>
        <strain evidence="11">LY-2023</strain>
        <tissue evidence="11">Leaf</tissue>
    </source>
</reference>
<evidence type="ECO:0000259" key="9">
    <source>
        <dbReference type="SMART" id="SM00645"/>
    </source>
</evidence>
<keyword evidence="12" id="KW-1185">Reference proteome</keyword>
<dbReference type="PROSITE" id="PS00139">
    <property type="entry name" value="THIOL_PROTEASE_CYS"/>
    <property type="match status" value="1"/>
</dbReference>
<evidence type="ECO:0000256" key="4">
    <source>
        <dbReference type="ARBA" id="ARBA00022807"/>
    </source>
</evidence>
<dbReference type="GO" id="GO:0006508">
    <property type="term" value="P:proteolysis"/>
    <property type="evidence" value="ECO:0007669"/>
    <property type="project" value="UniProtKB-KW"/>
</dbReference>
<accession>A0AAN9PVS1</accession>
<dbReference type="Gene3D" id="2.10.25.160">
    <property type="entry name" value="Granulin"/>
    <property type="match status" value="1"/>
</dbReference>
<keyword evidence="5" id="KW-1015">Disulfide bond</keyword>
<dbReference type="PRINTS" id="PR00705">
    <property type="entry name" value="PAPAIN"/>
</dbReference>
<evidence type="ECO:0000256" key="1">
    <source>
        <dbReference type="ARBA" id="ARBA00008455"/>
    </source>
</evidence>
<dbReference type="PANTHER" id="PTHR12411">
    <property type="entry name" value="CYSTEINE PROTEASE FAMILY C1-RELATED"/>
    <property type="match status" value="1"/>
</dbReference>
<keyword evidence="7" id="KW-0812">Transmembrane</keyword>
<evidence type="ECO:0000259" key="8">
    <source>
        <dbReference type="SMART" id="SM00277"/>
    </source>
</evidence>
<dbReference type="SUPFAM" id="SSF54001">
    <property type="entry name" value="Cysteine proteinases"/>
    <property type="match status" value="1"/>
</dbReference>
<evidence type="ECO:0000259" key="10">
    <source>
        <dbReference type="SMART" id="SM00848"/>
    </source>
</evidence>
<evidence type="ECO:0000256" key="5">
    <source>
        <dbReference type="ARBA" id="ARBA00023157"/>
    </source>
</evidence>
<organism evidence="11 12">
    <name type="scientific">Clitoria ternatea</name>
    <name type="common">Butterfly pea</name>
    <dbReference type="NCBI Taxonomy" id="43366"/>
    <lineage>
        <taxon>Eukaryota</taxon>
        <taxon>Viridiplantae</taxon>
        <taxon>Streptophyta</taxon>
        <taxon>Embryophyta</taxon>
        <taxon>Tracheophyta</taxon>
        <taxon>Spermatophyta</taxon>
        <taxon>Magnoliopsida</taxon>
        <taxon>eudicotyledons</taxon>
        <taxon>Gunneridae</taxon>
        <taxon>Pentapetalae</taxon>
        <taxon>rosids</taxon>
        <taxon>fabids</taxon>
        <taxon>Fabales</taxon>
        <taxon>Fabaceae</taxon>
        <taxon>Papilionoideae</taxon>
        <taxon>50 kb inversion clade</taxon>
        <taxon>NPAAA clade</taxon>
        <taxon>indigoferoid/millettioid clade</taxon>
        <taxon>Phaseoleae</taxon>
        <taxon>Clitoria</taxon>
    </lineage>
</organism>
<dbReference type="Pfam" id="PF00112">
    <property type="entry name" value="Peptidase_C1"/>
    <property type="match status" value="1"/>
</dbReference>
<dbReference type="SUPFAM" id="SSF57277">
    <property type="entry name" value="Granulin repeat"/>
    <property type="match status" value="1"/>
</dbReference>
<dbReference type="InterPro" id="IPR000118">
    <property type="entry name" value="Granulin"/>
</dbReference>
<keyword evidence="3" id="KW-0378">Hydrolase</keyword>
<comment type="similarity">
    <text evidence="1">Belongs to the peptidase C1 family.</text>
</comment>
<dbReference type="AlphaFoldDB" id="A0AAN9PVS1"/>
<dbReference type="InterPro" id="IPR038765">
    <property type="entry name" value="Papain-like_cys_pep_sf"/>
</dbReference>
<dbReference type="SMART" id="SM00848">
    <property type="entry name" value="Inhibitor_I29"/>
    <property type="match status" value="1"/>
</dbReference>
<keyword evidence="6" id="KW-0325">Glycoprotein</keyword>
<dbReference type="PROSITE" id="PS00639">
    <property type="entry name" value="THIOL_PROTEASE_HIS"/>
    <property type="match status" value="1"/>
</dbReference>
<dbReference type="FunFam" id="3.90.70.10:FF:000068">
    <property type="entry name" value="Cysteine protease 1"/>
    <property type="match status" value="1"/>
</dbReference>
<dbReference type="InterPro" id="IPR025660">
    <property type="entry name" value="Pept_his_AS"/>
</dbReference>
<dbReference type="EMBL" id="JAYKXN010000002">
    <property type="protein sequence ID" value="KAK7310803.1"/>
    <property type="molecule type" value="Genomic_DNA"/>
</dbReference>
<dbReference type="InterPro" id="IPR000668">
    <property type="entry name" value="Peptidase_C1A_C"/>
</dbReference>
<keyword evidence="7" id="KW-0472">Membrane</keyword>